<evidence type="ECO:0008006" key="3">
    <source>
        <dbReference type="Google" id="ProtNLM"/>
    </source>
</evidence>
<dbReference type="Gene3D" id="1.10.510.10">
    <property type="entry name" value="Transferase(Phosphotransferase) domain 1"/>
    <property type="match status" value="1"/>
</dbReference>
<evidence type="ECO:0000313" key="2">
    <source>
        <dbReference type="EMBL" id="QHU16729.1"/>
    </source>
</evidence>
<protein>
    <recommendedName>
        <fullName evidence="3">Protein kinase domain-containing protein</fullName>
    </recommendedName>
</protein>
<organism evidence="2">
    <name type="scientific">viral metagenome</name>
    <dbReference type="NCBI Taxonomy" id="1070528"/>
    <lineage>
        <taxon>unclassified sequences</taxon>
        <taxon>metagenomes</taxon>
        <taxon>organismal metagenomes</taxon>
    </lineage>
</organism>
<proteinExistence type="predicted"/>
<dbReference type="SUPFAM" id="SSF56112">
    <property type="entry name" value="Protein kinase-like (PK-like)"/>
    <property type="match status" value="1"/>
</dbReference>
<sequence>MKIQKGGVRLSDTYLKDKPDGTLGTATDFFILNSTFKILTNNSISCITLIATLNNGVMSPFQSMRSYNINNYVNQLLLKIFITNENKGWYVIPGRPNYGGIEITSFSNFHSEIERNIDIYKMSISSDDSLLDGICPAIINSTTITHLGSIQEIVNFSEEIGNSGLKEILGAFNKINREYNPTSPNSISIIVMEFMNGFDTAFNVLNNMVSVSNDKITIDKDRFNFLMTIVQYEFRRLNKFGYSHGDAHLHNIMLDPNYQYFTRSGKKHALGRAIIIDFGRSRKLTDQEMASVKSDENFCKKEIEKTILGNSLSKYEKSRFPSDINIQFIPTSDLQWIINQRSLYVNDITIPNLRKMLRLTADDDIKRYIIDRIIPSQHLYKLKLGGTINSDIMGAINNENEKNRKGNKSRYSKSKKTKKNKISSTKQVE</sequence>
<dbReference type="EMBL" id="MN740888">
    <property type="protein sequence ID" value="QHU16729.1"/>
    <property type="molecule type" value="Genomic_DNA"/>
</dbReference>
<name>A0A6C0KGH1_9ZZZZ</name>
<feature type="compositionally biased region" description="Basic residues" evidence="1">
    <location>
        <begin position="405"/>
        <end position="421"/>
    </location>
</feature>
<evidence type="ECO:0000256" key="1">
    <source>
        <dbReference type="SAM" id="MobiDB-lite"/>
    </source>
</evidence>
<accession>A0A6C0KGH1</accession>
<dbReference type="AlphaFoldDB" id="A0A6C0KGH1"/>
<feature type="region of interest" description="Disordered" evidence="1">
    <location>
        <begin position="399"/>
        <end position="429"/>
    </location>
</feature>
<reference evidence="2" key="1">
    <citation type="journal article" date="2020" name="Nature">
        <title>Giant virus diversity and host interactions through global metagenomics.</title>
        <authorList>
            <person name="Schulz F."/>
            <person name="Roux S."/>
            <person name="Paez-Espino D."/>
            <person name="Jungbluth S."/>
            <person name="Walsh D.A."/>
            <person name="Denef V.J."/>
            <person name="McMahon K.D."/>
            <person name="Konstantinidis K.T."/>
            <person name="Eloe-Fadrosh E.A."/>
            <person name="Kyrpides N.C."/>
            <person name="Woyke T."/>
        </authorList>
    </citation>
    <scope>NUCLEOTIDE SEQUENCE</scope>
    <source>
        <strain evidence="2">GVMAG-S-3300012000-53</strain>
    </source>
</reference>
<dbReference type="InterPro" id="IPR011009">
    <property type="entry name" value="Kinase-like_dom_sf"/>
</dbReference>